<proteinExistence type="predicted"/>
<dbReference type="EMBL" id="BK014807">
    <property type="protein sequence ID" value="DAD76710.1"/>
    <property type="molecule type" value="Genomic_DNA"/>
</dbReference>
<organism evidence="1">
    <name type="scientific">Siphoviridae sp. ctQJR51</name>
    <dbReference type="NCBI Taxonomy" id="2826327"/>
    <lineage>
        <taxon>Viruses</taxon>
        <taxon>Duplodnaviria</taxon>
        <taxon>Heunggongvirae</taxon>
        <taxon>Uroviricota</taxon>
        <taxon>Caudoviricetes</taxon>
    </lineage>
</organism>
<name>A0A8S5M3D9_9CAUD</name>
<reference evidence="1" key="1">
    <citation type="journal article" date="2021" name="Proc. Natl. Acad. Sci. U.S.A.">
        <title>A Catalog of Tens of Thousands of Viruses from Human Metagenomes Reveals Hidden Associations with Chronic Diseases.</title>
        <authorList>
            <person name="Tisza M.J."/>
            <person name="Buck C.B."/>
        </authorList>
    </citation>
    <scope>NUCLEOTIDE SEQUENCE</scope>
    <source>
        <strain evidence="1">CtQJR51</strain>
    </source>
</reference>
<evidence type="ECO:0000313" key="1">
    <source>
        <dbReference type="EMBL" id="DAD76710.1"/>
    </source>
</evidence>
<accession>A0A8S5M3D9</accession>
<sequence length="106" mass="11756">MGLSRGRMRRLWLHQPKAQRIADGMEPAFETESVALLGTIQPLEGKTSAKLYGEESAEMALLLTEEKTELKKGVGIALEAAGECRFRIAAPPERWPTHQRAVLKSI</sequence>
<protein>
    <submittedName>
        <fullName evidence="1">Uncharacterized protein</fullName>
    </submittedName>
</protein>